<feature type="region of interest" description="Disordered" evidence="2">
    <location>
        <begin position="1"/>
        <end position="26"/>
    </location>
</feature>
<keyword evidence="1" id="KW-0812">Transmembrane</keyword>
<dbReference type="Pfam" id="PF02104">
    <property type="entry name" value="SURF1"/>
    <property type="match status" value="1"/>
</dbReference>
<comment type="subcellular location">
    <subcellularLocation>
        <location evidence="1">Cell membrane</location>
        <topology evidence="1">Multi-pass membrane protein</topology>
    </subcellularLocation>
</comment>
<dbReference type="Proteomes" id="UP000196778">
    <property type="component" value="Unassembled WGS sequence"/>
</dbReference>
<keyword evidence="1" id="KW-0472">Membrane</keyword>
<dbReference type="OrthoDB" id="3266379at2"/>
<protein>
    <recommendedName>
        <fullName evidence="1">SURF1-like protein</fullName>
    </recommendedName>
</protein>
<accession>A0A1R4KB83</accession>
<keyword evidence="1" id="KW-1003">Cell membrane</keyword>
<evidence type="ECO:0000313" key="4">
    <source>
        <dbReference type="Proteomes" id="UP000196778"/>
    </source>
</evidence>
<keyword evidence="4" id="KW-1185">Reference proteome</keyword>
<dbReference type="GO" id="GO:0005886">
    <property type="term" value="C:plasma membrane"/>
    <property type="evidence" value="ECO:0007669"/>
    <property type="project" value="UniProtKB-SubCell"/>
</dbReference>
<reference evidence="4" key="1">
    <citation type="submission" date="2017-02" db="EMBL/GenBank/DDBJ databases">
        <authorList>
            <person name="Dridi B."/>
        </authorList>
    </citation>
    <scope>NUCLEOTIDE SEQUENCE [LARGE SCALE GENOMIC DNA]</scope>
    <source>
        <strain evidence="4">EB411</strain>
    </source>
</reference>
<dbReference type="EMBL" id="FUKR01000073">
    <property type="protein sequence ID" value="SJN41405.1"/>
    <property type="molecule type" value="Genomic_DNA"/>
</dbReference>
<evidence type="ECO:0000256" key="2">
    <source>
        <dbReference type="SAM" id="MobiDB-lite"/>
    </source>
</evidence>
<name>A0A1R4KB83_9MICO</name>
<proteinExistence type="inferred from homology"/>
<sequence length="296" mass="32085">MRMTDDPREETAVTDDARREATEARPKAWSADEPRLLRVMLRPRWILLLVVAIAIAGAFAALGHWQLSRSVIEAEVAESGTETIVPVSEVATPTEPTRESTIGQRAEASGTLIAANTTVITTRLNDGVLGYWVIGSLIEGAHEPARVLPVALGWTEDREQADAVAARITAEGARAMSLTGRLAASEAPAVDEDAADPFELNSMSVPALINQWQGLDDMDVYSVYLISAEAPDGLTAITAGPPVAETTVNWLNIFYAAEWIVFAGFAVFLWFRLVRDAREREIDERAEADRTASGTP</sequence>
<evidence type="ECO:0000256" key="1">
    <source>
        <dbReference type="RuleBase" id="RU363076"/>
    </source>
</evidence>
<keyword evidence="1" id="KW-1133">Transmembrane helix</keyword>
<gene>
    <name evidence="3" type="ORF">FM119_12590</name>
</gene>
<dbReference type="AlphaFoldDB" id="A0A1R4KB83"/>
<feature type="transmembrane region" description="Helical" evidence="1">
    <location>
        <begin position="250"/>
        <end position="271"/>
    </location>
</feature>
<comment type="similarity">
    <text evidence="1">Belongs to the SURF1 family.</text>
</comment>
<dbReference type="InterPro" id="IPR002994">
    <property type="entry name" value="Surf1/Shy1"/>
</dbReference>
<organism evidence="3 4">
    <name type="scientific">Mycetocola reblochoni REB411</name>
    <dbReference type="NCBI Taxonomy" id="1255698"/>
    <lineage>
        <taxon>Bacteria</taxon>
        <taxon>Bacillati</taxon>
        <taxon>Actinomycetota</taxon>
        <taxon>Actinomycetes</taxon>
        <taxon>Micrococcales</taxon>
        <taxon>Microbacteriaceae</taxon>
        <taxon>Mycetocola</taxon>
    </lineage>
</organism>
<feature type="transmembrane region" description="Helical" evidence="1">
    <location>
        <begin position="45"/>
        <end position="65"/>
    </location>
</feature>
<evidence type="ECO:0000313" key="3">
    <source>
        <dbReference type="EMBL" id="SJN41405.1"/>
    </source>
</evidence>
<dbReference type="PROSITE" id="PS50895">
    <property type="entry name" value="SURF1"/>
    <property type="match status" value="1"/>
</dbReference>